<feature type="compositionally biased region" description="Polar residues" evidence="6">
    <location>
        <begin position="2998"/>
        <end position="3022"/>
    </location>
</feature>
<evidence type="ECO:0000256" key="8">
    <source>
        <dbReference type="SAM" id="SignalP"/>
    </source>
</evidence>
<evidence type="ECO:0000256" key="1">
    <source>
        <dbReference type="ARBA" id="ARBA00022729"/>
    </source>
</evidence>
<keyword evidence="7" id="KW-0472">Membrane</keyword>
<name>A0AAE9D1Y0_CAEBR</name>
<dbReference type="SMART" id="SM00710">
    <property type="entry name" value="PbH1"/>
    <property type="match status" value="18"/>
</dbReference>
<keyword evidence="7" id="KW-0812">Transmembrane</keyword>
<feature type="compositionally biased region" description="Polar residues" evidence="6">
    <location>
        <begin position="3042"/>
        <end position="3051"/>
    </location>
</feature>
<evidence type="ECO:0000256" key="7">
    <source>
        <dbReference type="SAM" id="Phobius"/>
    </source>
</evidence>
<dbReference type="InterPro" id="IPR011050">
    <property type="entry name" value="Pectin_lyase_fold/virulence"/>
</dbReference>
<feature type="domain" description="SRCR" evidence="9">
    <location>
        <begin position="1036"/>
        <end position="1144"/>
    </location>
</feature>
<keyword evidence="7" id="KW-1133">Transmembrane helix</keyword>
<feature type="compositionally biased region" description="Basic and acidic residues" evidence="6">
    <location>
        <begin position="2850"/>
        <end position="2865"/>
    </location>
</feature>
<feature type="region of interest" description="Disordered" evidence="6">
    <location>
        <begin position="2911"/>
        <end position="3100"/>
    </location>
</feature>
<dbReference type="CDD" id="cd00037">
    <property type="entry name" value="CLECT"/>
    <property type="match status" value="1"/>
</dbReference>
<dbReference type="Pfam" id="PF00530">
    <property type="entry name" value="SRCR"/>
    <property type="match status" value="3"/>
</dbReference>
<feature type="compositionally biased region" description="Pro residues" evidence="6">
    <location>
        <begin position="3055"/>
        <end position="3066"/>
    </location>
</feature>
<dbReference type="InterPro" id="IPR012334">
    <property type="entry name" value="Pectin_lyas_fold"/>
</dbReference>
<dbReference type="GO" id="GO:0016020">
    <property type="term" value="C:membrane"/>
    <property type="evidence" value="ECO:0007669"/>
    <property type="project" value="InterPro"/>
</dbReference>
<feature type="transmembrane region" description="Helical" evidence="7">
    <location>
        <begin position="2800"/>
        <end position="2823"/>
    </location>
</feature>
<dbReference type="Gene3D" id="3.10.250.10">
    <property type="entry name" value="SRCR-like domain"/>
    <property type="match status" value="3"/>
</dbReference>
<feature type="region of interest" description="Disordered" evidence="6">
    <location>
        <begin position="1881"/>
        <end position="1941"/>
    </location>
</feature>
<dbReference type="InterPro" id="IPR016186">
    <property type="entry name" value="C-type_lectin-like/link_sf"/>
</dbReference>
<dbReference type="Proteomes" id="UP000827892">
    <property type="component" value="Chromosome V"/>
</dbReference>
<dbReference type="SUPFAM" id="SSF56487">
    <property type="entry name" value="SRCR-like"/>
    <property type="match status" value="3"/>
</dbReference>
<keyword evidence="2" id="KW-0677">Repeat</keyword>
<dbReference type="SMART" id="SM00202">
    <property type="entry name" value="SR"/>
    <property type="match status" value="3"/>
</dbReference>
<dbReference type="InterPro" id="IPR001190">
    <property type="entry name" value="SRCR"/>
</dbReference>
<gene>
    <name evidence="10" type="ORF">L3Y34_009786</name>
</gene>
<feature type="compositionally biased region" description="Low complexity" evidence="6">
    <location>
        <begin position="2979"/>
        <end position="2993"/>
    </location>
</feature>
<dbReference type="PROSITE" id="PS50287">
    <property type="entry name" value="SRCR_2"/>
    <property type="match status" value="3"/>
</dbReference>
<feature type="region of interest" description="Disordered" evidence="6">
    <location>
        <begin position="2850"/>
        <end position="2875"/>
    </location>
</feature>
<dbReference type="Pfam" id="PF13229">
    <property type="entry name" value="Beta_helix"/>
    <property type="match status" value="2"/>
</dbReference>
<sequence>MILRTLLLILIAQVTWCQIGQPGQAPGQVPLDPGYQQPLEPIKNILQGSYGNNVTLYFRNSPYRVMGDLTVEYGVTMDIETGTRLYFDTGVGLIVKGTLRAIGNEFAHIEMLPYQQQINYDSEMPKFRLVDGPTVRQGRLQVQFRDRWRSVCTMVTNWTSIDTGTACRSMGYSDGGFWKWMLRNNDTYPFVMPRPDCHGSAKNLWDCPAFSDPNKIRLSENLCQGEDDLGIYCWGPPTFQGWARHWKGIQILNSPFHYVNSDPDLVAVNRESNSRLEFVDILYAGYDGSIKNVTSALYIEGVPPIMNGLRIEHSARDGLQLLDTNGPAIIANSTFSHNRGHGIFVVNTTDARIFINNTRIEGNWGDGIWYKQRTGVTLIDYGIREKRGIGSGRLEEEKPRIDMCGDHKISDNHFFPHLISVNLKNRTFLDPSQPSSCWMTVSLPPRLPYTYSLQWLHIRNLNPSKTQTTLLICDSNNPDENHCSTPRFRIPIRDQIYPQSVSLKSSGKPLYLALEHVLDSEQAGYVQGDVHLLFNIHASVLDKAYYGLNVTNCIIEKNTGNGVFANDIRERTSLTNVTLDENQGYAGFLVKDGAADIWLNETRIFRNWGDGMNISYAGGSIMVNGTRIENNRWRGAAIHYNQTIPFFPLYNEVIFKGRPSNNKFYLPTVISENEWGGLLIGNYCAYGNESHWRWNFKNPPIQSLFPKLESKILISWVEFLKNQYHPSLEIFSCRDPYVTQNLIDITGNRIDGNLGFGMRISPAVNMHTLISSNQFLHNNDTALYVRNAQWPELANLPAEVTISKNVFKFNHAKYIISIGMNEDANKQFLTFNQQNEIRANTVFDPFPSLPPRSTPYAALVVSSSNVRIHRNCFNNERAKYEIATELERHAKWIDARENNWGFQEIPRFIDKFFDQFNRYSLASIDIDPYMAACNQRMPYISLLNGQFRQFKKASEPNKLGGIIYENHDLLKGRYTVTEDLQVVPGAKLTIASGSTLEFQHGIGMIVQGDLIRNEYDQDEKVIFTSTPFTLQKRQNIRLVDSDGNDEVTEGRLEVLVDEQWGTVCNRSWTPQLTILACNQLGLVADVQYFENWRIFPEAGDLPMVMDNIRCEENEVDITRCRHDGIERNCAAGCRGTEVVGLRCLEPRWAGVRYSLLANPPTVTGQTTMDNWRIEKGGLFNFRTSEFCAAFKIDWNYHTFHRLEIKNNFWDGVDVVYNDLVKKPAIRNSVIYNNRNNGFHIRSAGITVENVTISFSGQSGMRYNPSISALEQEDIVSWLSLKEQPELEANNIFRIPDQKLDLIEVMESNLNQRKFLVAADTEDCPEDPLQECVYNLMIRSVGYQYGLASKMTIQIVNPPSNISDEDAIFTEVLTGKSWSARKDQIYFPVVSTENAMRMRYTKSYGKPKLVILVLFLDTQEYVDRFIHLYQSRVEDNQYGFSAVHYSNLTFSDGRLSNRWNNEKIWLQKVNFTRNHEAVVWLHSPQHSVVPGTPIAEITYHFDNCSVVDNTGPIIESHRDLYASANVFHWILWSNTFANNTRSGIAVALPDTYDLLAKQTHSFWLTENRFERNDDFRILLDGYYAFANISSNNFTQNLAPYNFGMLELRGMEKKLVCERNRFFFNWGHWMIKIDATSQYLRQIDVPSYVRYNYIEKNKFIRQRADYVDMWPRSYALGVFGAQKIEVHFNRFFNELMDFELVSGTKYTDIYDTMNATYNWWGTGNEAVISQRVFDFDDWNTYTRAIWSPFYVSNDLSINFWWNPHRDGQLANATYLEPSIHDLHGRVYEDKNLTLITERWYEFPHYYRPFRPYRITRDVTIMPGATLYIQENVEVHIWPNVRILVLGNLVAKGSYWQPIRFKPINTTEYAEIKGRIPSEYRKKRGVVLEEKKPEKPNGHHIEKRPGVDQSEAPKSRPNRSDRAEHAGRPRRASDRSKPDLVYRDFPTLHRDDPYYQRFTVSLTANGSDYGRSGFLQIYNATTGEIVPSCDRQFTIRNAQVVCRELGMATQNVYHWLTPRWDYNPQIQILKTYMEPRECRGDEPSLDRCNLRLSGRDEQWMCMDSEHFNYIYCGTNRSLSKEYIGNWGGITFAQPTLEHEYGERRGSRKEKSILQNVEIVGGGAGHNDSWQSAGLQIFHRSPILDHVNVTNCSVHGVQIVSPNDHITLANLNVTFNQGKGVNIITTFVQAPSTSQDTMRQPMSISYYSQGMLDMCAAVKRFEVKNRIMFYYKYDSYPVDCVKIFTSPGRRVAFRIVQYHLYSSPTDLGRSDALRLYSSDSFSPSSLLADFRSDYQSVDPSVAVSSEEIAVHLRATAADGVYGFIAEVSALPSNSEQHTVGEVVIRGSRMDNNDRGAIEYSNLGEMSPNLVIESSSFSFNGIHLFGNVSTSSQAIQLHLHNTVFFLFRSNSIAHNRGGLYISATSSSPVVRLGALVKNCMFVYNSNSTTVALSGNNYQSISLLNNVISHNYALYHDTVVAHDVSINMTRNTLYSNTGLHTLDIHANSRISADKNLFFYNHFYDNLALGHGQQYIEKYGYQPLRENNEFLNRPRRDTRDKRQVLTQQGVSFDWWTHVDNETTRYRSTIIAGSSQEIFKYNTFNDPLNDYELTTGRQSQYEIGSIDARDNYWGYPGTIGVAAGKIRDAEDYPELVKVQYSPVMESNTSLVEGDCPAGWFQAGHEEFKSCFLFVPAAVTYTKAVEYCKELGAFVPYLRIDDVLQTELAKRIEKFSIDYITDQERLKAYGVEDDIHLWISSVGIPNTQCGWLSARSRKIGSVNCNLLLPFVCEKGTHPYSEPILWRPGIIIPLVIASVILALLLFLVVCWCVKSRERSEELSERKNIVRASFKLQKREQEYQKRKMKSGSEHTHTSAHASLDGGSTISAYDWRAGRQPPRQVARSPTDTLSTATSDHTYSYAAYTPHGGPTTGTTVSGTFQSRRQNRHVSTNPNGYSEITNPTTTTVPYSSSTVTGTTVKMRAHQMRSDTTSDVTSCSTCPSDSERTSTATDISSNYTSEASESTIQSTVVNHRRSPRPPRSPIPAIRRSNQFLNMTNNFQPLPTDPPRPPPPPLHQSQSSLNHFVELHAPPRTGGSLKSKKPVIETSM</sequence>
<dbReference type="PANTHER" id="PTHR47653:SF1">
    <property type="entry name" value="DELETED IN MALIGNANT BRAIN TUMORS 1 PROTEIN"/>
    <property type="match status" value="1"/>
</dbReference>
<keyword evidence="1 8" id="KW-0732">Signal</keyword>
<reference evidence="10 11" key="1">
    <citation type="submission" date="2022-02" db="EMBL/GenBank/DDBJ databases">
        <title>Chromosome-level reference genomes for two strains of Caenorhabditis briggsae: an improved platform for comparative genomics.</title>
        <authorList>
            <person name="Stevens L."/>
            <person name="Andersen E.C."/>
        </authorList>
    </citation>
    <scope>NUCLEOTIDE SEQUENCE [LARGE SCALE GENOMIC DNA]</scope>
    <source>
        <strain evidence="10">QX1410_ONT</strain>
        <tissue evidence="10">Whole-organism</tissue>
    </source>
</reference>
<protein>
    <recommendedName>
        <fullName evidence="9">SRCR domain-containing protein</fullName>
    </recommendedName>
</protein>
<accession>A0AAE9D1Y0</accession>
<evidence type="ECO:0000256" key="2">
    <source>
        <dbReference type="ARBA" id="ARBA00022737"/>
    </source>
</evidence>
<dbReference type="Gene3D" id="3.10.100.10">
    <property type="entry name" value="Mannose-Binding Protein A, subunit A"/>
    <property type="match status" value="1"/>
</dbReference>
<evidence type="ECO:0000256" key="6">
    <source>
        <dbReference type="SAM" id="MobiDB-lite"/>
    </source>
</evidence>
<keyword evidence="4" id="KW-0325">Glycoprotein</keyword>
<dbReference type="SUPFAM" id="SSF51126">
    <property type="entry name" value="Pectin lyase-like"/>
    <property type="match status" value="4"/>
</dbReference>
<dbReference type="InterPro" id="IPR036772">
    <property type="entry name" value="SRCR-like_dom_sf"/>
</dbReference>
<feature type="disulfide bond" evidence="5">
    <location>
        <begin position="2035"/>
        <end position="2045"/>
    </location>
</feature>
<dbReference type="InterPro" id="IPR053243">
    <property type="entry name" value="SJ_maturation_regulator"/>
</dbReference>
<evidence type="ECO:0000313" key="11">
    <source>
        <dbReference type="Proteomes" id="UP000827892"/>
    </source>
</evidence>
<keyword evidence="3 5" id="KW-1015">Disulfide bond</keyword>
<evidence type="ECO:0000256" key="3">
    <source>
        <dbReference type="ARBA" id="ARBA00023157"/>
    </source>
</evidence>
<feature type="compositionally biased region" description="Low complexity" evidence="6">
    <location>
        <begin position="2916"/>
        <end position="2930"/>
    </location>
</feature>
<dbReference type="InterPro" id="IPR016187">
    <property type="entry name" value="CTDL_fold"/>
</dbReference>
<dbReference type="EMBL" id="CP090895">
    <property type="protein sequence ID" value="ULT92266.1"/>
    <property type="molecule type" value="Genomic_DNA"/>
</dbReference>
<evidence type="ECO:0000256" key="4">
    <source>
        <dbReference type="ARBA" id="ARBA00023180"/>
    </source>
</evidence>
<dbReference type="SUPFAM" id="SSF56436">
    <property type="entry name" value="C-type lectin-like"/>
    <property type="match status" value="1"/>
</dbReference>
<feature type="compositionally biased region" description="Low complexity" evidence="6">
    <location>
        <begin position="2951"/>
        <end position="2970"/>
    </location>
</feature>
<organism evidence="10 11">
    <name type="scientific">Caenorhabditis briggsae</name>
    <dbReference type="NCBI Taxonomy" id="6238"/>
    <lineage>
        <taxon>Eukaryota</taxon>
        <taxon>Metazoa</taxon>
        <taxon>Ecdysozoa</taxon>
        <taxon>Nematoda</taxon>
        <taxon>Chromadorea</taxon>
        <taxon>Rhabditida</taxon>
        <taxon>Rhabditina</taxon>
        <taxon>Rhabditomorpha</taxon>
        <taxon>Rhabditoidea</taxon>
        <taxon>Rhabditidae</taxon>
        <taxon>Peloderinae</taxon>
        <taxon>Caenorhabditis</taxon>
    </lineage>
</organism>
<proteinExistence type="predicted"/>
<evidence type="ECO:0000259" key="9">
    <source>
        <dbReference type="PROSITE" id="PS50287"/>
    </source>
</evidence>
<dbReference type="InterPro" id="IPR006626">
    <property type="entry name" value="PbH1"/>
</dbReference>
<dbReference type="PANTHER" id="PTHR47653">
    <property type="entry name" value="PROTEIN BARK BEETLE"/>
    <property type="match status" value="1"/>
</dbReference>
<feature type="signal peptide" evidence="8">
    <location>
        <begin position="1"/>
        <end position="17"/>
    </location>
</feature>
<dbReference type="Gene3D" id="2.160.20.10">
    <property type="entry name" value="Single-stranded right-handed beta-helix, Pectin lyase-like"/>
    <property type="match status" value="5"/>
</dbReference>
<feature type="domain" description="SRCR" evidence="9">
    <location>
        <begin position="127"/>
        <end position="234"/>
    </location>
</feature>
<evidence type="ECO:0000313" key="10">
    <source>
        <dbReference type="EMBL" id="ULT92266.1"/>
    </source>
</evidence>
<feature type="chain" id="PRO_5041965103" description="SRCR domain-containing protein" evidence="8">
    <location>
        <begin position="18"/>
        <end position="3100"/>
    </location>
</feature>
<dbReference type="InterPro" id="IPR001304">
    <property type="entry name" value="C-type_lectin-like"/>
</dbReference>
<feature type="compositionally biased region" description="Polar residues" evidence="6">
    <location>
        <begin position="2931"/>
        <end position="2950"/>
    </location>
</feature>
<feature type="disulfide bond" evidence="5">
    <location>
        <begin position="197"/>
        <end position="207"/>
    </location>
</feature>
<feature type="disulfide bond" evidence="5">
    <location>
        <begin position="1110"/>
        <end position="1120"/>
    </location>
</feature>
<evidence type="ECO:0000256" key="5">
    <source>
        <dbReference type="PROSITE-ProRule" id="PRU00196"/>
    </source>
</evidence>
<dbReference type="PROSITE" id="PS00420">
    <property type="entry name" value="SRCR_1"/>
    <property type="match status" value="1"/>
</dbReference>
<feature type="domain" description="SRCR" evidence="9">
    <location>
        <begin position="1957"/>
        <end position="2070"/>
    </location>
</feature>
<comment type="caution">
    <text evidence="5">Lacks conserved residue(s) required for the propagation of feature annotation.</text>
</comment>
<dbReference type="Pfam" id="PF00059">
    <property type="entry name" value="Lectin_C"/>
    <property type="match status" value="1"/>
</dbReference>
<dbReference type="InterPro" id="IPR039448">
    <property type="entry name" value="Beta_helix"/>
</dbReference>